<sequence>MGNIRVVCRLQIHRMAIAISCLLYLR</sequence>
<dbReference type="Proteomes" id="UP000289738">
    <property type="component" value="Chromosome B10"/>
</dbReference>
<gene>
    <name evidence="1" type="ORF">Ahy_B10g103035</name>
</gene>
<organism evidence="1 2">
    <name type="scientific">Arachis hypogaea</name>
    <name type="common">Peanut</name>
    <dbReference type="NCBI Taxonomy" id="3818"/>
    <lineage>
        <taxon>Eukaryota</taxon>
        <taxon>Viridiplantae</taxon>
        <taxon>Streptophyta</taxon>
        <taxon>Embryophyta</taxon>
        <taxon>Tracheophyta</taxon>
        <taxon>Spermatophyta</taxon>
        <taxon>Magnoliopsida</taxon>
        <taxon>eudicotyledons</taxon>
        <taxon>Gunneridae</taxon>
        <taxon>Pentapetalae</taxon>
        <taxon>rosids</taxon>
        <taxon>fabids</taxon>
        <taxon>Fabales</taxon>
        <taxon>Fabaceae</taxon>
        <taxon>Papilionoideae</taxon>
        <taxon>50 kb inversion clade</taxon>
        <taxon>dalbergioids sensu lato</taxon>
        <taxon>Dalbergieae</taxon>
        <taxon>Pterocarpus clade</taxon>
        <taxon>Arachis</taxon>
    </lineage>
</organism>
<evidence type="ECO:0000313" key="1">
    <source>
        <dbReference type="EMBL" id="RYQ84115.1"/>
    </source>
</evidence>
<dbReference type="EMBL" id="SDMP01000020">
    <property type="protein sequence ID" value="RYQ84115.1"/>
    <property type="molecule type" value="Genomic_DNA"/>
</dbReference>
<dbReference type="AlphaFoldDB" id="A0A444X382"/>
<protein>
    <submittedName>
        <fullName evidence="1">Uncharacterized protein</fullName>
    </submittedName>
</protein>
<reference evidence="1 2" key="1">
    <citation type="submission" date="2019-01" db="EMBL/GenBank/DDBJ databases">
        <title>Sequencing of cultivated peanut Arachis hypogaea provides insights into genome evolution and oil improvement.</title>
        <authorList>
            <person name="Chen X."/>
        </authorList>
    </citation>
    <scope>NUCLEOTIDE SEQUENCE [LARGE SCALE GENOMIC DNA]</scope>
    <source>
        <strain evidence="2">cv. Fuhuasheng</strain>
        <tissue evidence="1">Leaves</tissue>
    </source>
</reference>
<comment type="caution">
    <text evidence="1">The sequence shown here is derived from an EMBL/GenBank/DDBJ whole genome shotgun (WGS) entry which is preliminary data.</text>
</comment>
<evidence type="ECO:0000313" key="2">
    <source>
        <dbReference type="Proteomes" id="UP000289738"/>
    </source>
</evidence>
<keyword evidence="2" id="KW-1185">Reference proteome</keyword>
<accession>A0A444X382</accession>
<name>A0A444X382_ARAHY</name>
<proteinExistence type="predicted"/>